<dbReference type="GO" id="GO:0000271">
    <property type="term" value="P:polysaccharide biosynthetic process"/>
    <property type="evidence" value="ECO:0007669"/>
    <property type="project" value="TreeGrafter"/>
</dbReference>
<dbReference type="Gene3D" id="3.90.1150.10">
    <property type="entry name" value="Aspartate Aminotransferase, domain 1"/>
    <property type="match status" value="1"/>
</dbReference>
<protein>
    <submittedName>
        <fullName evidence="6">DegT/DnrJ/EryC1/StrS family aminotransferase</fullName>
    </submittedName>
</protein>
<evidence type="ECO:0000256" key="5">
    <source>
        <dbReference type="RuleBase" id="RU004508"/>
    </source>
</evidence>
<proteinExistence type="inferred from homology"/>
<comment type="similarity">
    <text evidence="2 5">Belongs to the DegT/DnrJ/EryC1 family.</text>
</comment>
<evidence type="ECO:0000313" key="6">
    <source>
        <dbReference type="EMBL" id="BBH54050.1"/>
    </source>
</evidence>
<dbReference type="RefSeq" id="WP_281276266.1">
    <property type="nucleotide sequence ID" value="NZ_AP019368.1"/>
</dbReference>
<dbReference type="CDD" id="cd00616">
    <property type="entry name" value="AHBA_syn"/>
    <property type="match status" value="1"/>
</dbReference>
<evidence type="ECO:0000256" key="2">
    <source>
        <dbReference type="ARBA" id="ARBA00037999"/>
    </source>
</evidence>
<keyword evidence="6" id="KW-0032">Aminotransferase</keyword>
<keyword evidence="1 4" id="KW-0663">Pyridoxal phosphate</keyword>
<dbReference type="PANTHER" id="PTHR30244">
    <property type="entry name" value="TRANSAMINASE"/>
    <property type="match status" value="1"/>
</dbReference>
<dbReference type="PANTHER" id="PTHR30244:SF42">
    <property type="entry name" value="UDP-2-ACETAMIDO-2-DEOXY-3-OXO-D-GLUCURONATE AMINOTRANSFERASE"/>
    <property type="match status" value="1"/>
</dbReference>
<dbReference type="InterPro" id="IPR015421">
    <property type="entry name" value="PyrdxlP-dep_Trfase_major"/>
</dbReference>
<dbReference type="SUPFAM" id="SSF53383">
    <property type="entry name" value="PLP-dependent transferases"/>
    <property type="match status" value="1"/>
</dbReference>
<dbReference type="InterPro" id="IPR015422">
    <property type="entry name" value="PyrdxlP-dep_Trfase_small"/>
</dbReference>
<evidence type="ECO:0000256" key="4">
    <source>
        <dbReference type="PIRSR" id="PIRSR000390-2"/>
    </source>
</evidence>
<evidence type="ECO:0000313" key="7">
    <source>
        <dbReference type="Proteomes" id="UP000291236"/>
    </source>
</evidence>
<dbReference type="KEGG" id="sbf:JCM31447_25070"/>
<keyword evidence="7" id="KW-1185">Reference proteome</keyword>
<name>A0A4P2VPF3_FLUSA</name>
<dbReference type="Gene3D" id="3.40.640.10">
    <property type="entry name" value="Type I PLP-dependent aspartate aminotransferase-like (Major domain)"/>
    <property type="match status" value="1"/>
</dbReference>
<dbReference type="Proteomes" id="UP000291236">
    <property type="component" value="Chromosome"/>
</dbReference>
<organism evidence="6 7">
    <name type="scientific">Fluviispira sanaruensis</name>
    <dbReference type="NCBI Taxonomy" id="2493639"/>
    <lineage>
        <taxon>Bacteria</taxon>
        <taxon>Pseudomonadati</taxon>
        <taxon>Bdellovibrionota</taxon>
        <taxon>Oligoflexia</taxon>
        <taxon>Silvanigrellales</taxon>
        <taxon>Silvanigrellaceae</taxon>
        <taxon>Fluviispira</taxon>
    </lineage>
</organism>
<feature type="active site" description="Proton acceptor" evidence="3">
    <location>
        <position position="188"/>
    </location>
</feature>
<dbReference type="InterPro" id="IPR000653">
    <property type="entry name" value="DegT/StrS_aminotransferase"/>
</dbReference>
<evidence type="ECO:0000256" key="3">
    <source>
        <dbReference type="PIRSR" id="PIRSR000390-1"/>
    </source>
</evidence>
<dbReference type="Pfam" id="PF01041">
    <property type="entry name" value="DegT_DnrJ_EryC1"/>
    <property type="match status" value="1"/>
</dbReference>
<accession>A0A4P2VPF3</accession>
<dbReference type="FunFam" id="3.40.640.10:FF:000089">
    <property type="entry name" value="Aminotransferase, DegT/DnrJ/EryC1/StrS family"/>
    <property type="match status" value="1"/>
</dbReference>
<gene>
    <name evidence="6" type="ORF">JCM31447_25070</name>
</gene>
<dbReference type="GO" id="GO:0030170">
    <property type="term" value="F:pyridoxal phosphate binding"/>
    <property type="evidence" value="ECO:0007669"/>
    <property type="project" value="UniProtKB-ARBA"/>
</dbReference>
<sequence>MTKMMPFIDLSRQQHRIRDSLEQKIKNVLDHGQYIMGPEVKELENMLANYVGVKHCVSVANGTDALLIAMLALDIKANDEIITSPFTFIATSEMIALLGAKPIYVDIHEQTYNIDPSQIEKAITERTKAIIPISIYGQCANMNEINEIAKKYNIPVIEDGAQSFGATHYDKKSCSLSKIGCTSFFPSKPLGCYGDGGACFTDDNEIAERMRSIRVHGQKERYHHTQIGINGRMDTLQAAILIAKLEIFEEEVILRNKLGDKFNALLKDYYMTPYIEKQNTSVYAQYTLRVGNRSQFMHNLKEIGIPTAIHYPTPAHLQPAFFDPKYPHKSLPISEKVASEVVSLPFHPYLLEDEIEFIISSVIKQST</sequence>
<dbReference type="GO" id="GO:0008483">
    <property type="term" value="F:transaminase activity"/>
    <property type="evidence" value="ECO:0007669"/>
    <property type="project" value="UniProtKB-KW"/>
</dbReference>
<dbReference type="PIRSF" id="PIRSF000390">
    <property type="entry name" value="PLP_StrS"/>
    <property type="match status" value="1"/>
</dbReference>
<dbReference type="EMBL" id="AP019368">
    <property type="protein sequence ID" value="BBH54050.1"/>
    <property type="molecule type" value="Genomic_DNA"/>
</dbReference>
<dbReference type="InterPro" id="IPR015424">
    <property type="entry name" value="PyrdxlP-dep_Trfase"/>
</dbReference>
<evidence type="ECO:0000256" key="1">
    <source>
        <dbReference type="ARBA" id="ARBA00022898"/>
    </source>
</evidence>
<dbReference type="AlphaFoldDB" id="A0A4P2VPF3"/>
<feature type="modified residue" description="N6-(pyridoxal phosphate)lysine" evidence="4">
    <location>
        <position position="188"/>
    </location>
</feature>
<reference evidence="6 7" key="1">
    <citation type="submission" date="2018-12" db="EMBL/GenBank/DDBJ databases">
        <title>Rubrispira sanarue gen. nov., sp., nov., a member of the order Silvanigrellales, isolated from a brackish lake in Hamamatsu Japan.</title>
        <authorList>
            <person name="Maejima Y."/>
            <person name="Iino T."/>
            <person name="Muraguchi Y."/>
            <person name="Fukuda K."/>
            <person name="Nojiri H."/>
            <person name="Ohkuma M."/>
            <person name="Moriuchi R."/>
            <person name="Dohra H."/>
            <person name="Kimbara K."/>
            <person name="Shintani M."/>
        </authorList>
    </citation>
    <scope>NUCLEOTIDE SEQUENCE [LARGE SCALE GENOMIC DNA]</scope>
    <source>
        <strain evidence="6 7">RF1110005</strain>
    </source>
</reference>
<keyword evidence="6" id="KW-0808">Transferase</keyword>